<reference evidence="5" key="1">
    <citation type="journal article" date="2019" name="Int. J. Syst. Evol. Microbiol.">
        <title>The Global Catalogue of Microorganisms (GCM) 10K type strain sequencing project: providing services to taxonomists for standard genome sequencing and annotation.</title>
        <authorList>
            <consortium name="The Broad Institute Genomics Platform"/>
            <consortium name="The Broad Institute Genome Sequencing Center for Infectious Disease"/>
            <person name="Wu L."/>
            <person name="Ma J."/>
        </authorList>
    </citation>
    <scope>NUCLEOTIDE SEQUENCE [LARGE SCALE GENOMIC DNA]</scope>
    <source>
        <strain evidence="5">JCM 17316</strain>
    </source>
</reference>
<dbReference type="Gene3D" id="3.40.50.300">
    <property type="entry name" value="P-loop containing nucleotide triphosphate hydrolases"/>
    <property type="match status" value="1"/>
</dbReference>
<dbReference type="CDD" id="cd06170">
    <property type="entry name" value="LuxR_C_like"/>
    <property type="match status" value="1"/>
</dbReference>
<dbReference type="InterPro" id="IPR041664">
    <property type="entry name" value="AAA_16"/>
</dbReference>
<dbReference type="Proteomes" id="UP001500266">
    <property type="component" value="Unassembled WGS sequence"/>
</dbReference>
<accession>A0ABP7ZB67</accession>
<dbReference type="InterPro" id="IPR016032">
    <property type="entry name" value="Sig_transdc_resp-reg_C-effctor"/>
</dbReference>
<dbReference type="SMART" id="SM00421">
    <property type="entry name" value="HTH_LUXR"/>
    <property type="match status" value="1"/>
</dbReference>
<gene>
    <name evidence="4" type="ORF">GCM10022416_50270</name>
</gene>
<evidence type="ECO:0000259" key="3">
    <source>
        <dbReference type="PROSITE" id="PS50043"/>
    </source>
</evidence>
<evidence type="ECO:0000256" key="1">
    <source>
        <dbReference type="ARBA" id="ARBA00022741"/>
    </source>
</evidence>
<comment type="caution">
    <text evidence="4">The sequence shown here is derived from an EMBL/GenBank/DDBJ whole genome shotgun (WGS) entry which is preliminary data.</text>
</comment>
<dbReference type="PANTHER" id="PTHR16305:SF35">
    <property type="entry name" value="TRANSCRIPTIONAL ACTIVATOR DOMAIN"/>
    <property type="match status" value="1"/>
</dbReference>
<keyword evidence="2" id="KW-0067">ATP-binding</keyword>
<name>A0ABP7ZB67_9ACTN</name>
<dbReference type="InterPro" id="IPR000792">
    <property type="entry name" value="Tscrpt_reg_LuxR_C"/>
</dbReference>
<protein>
    <submittedName>
        <fullName evidence="4">Helix-turn-helix transcriptional regulator</fullName>
    </submittedName>
</protein>
<dbReference type="PROSITE" id="PS50043">
    <property type="entry name" value="HTH_LUXR_2"/>
    <property type="match status" value="1"/>
</dbReference>
<keyword evidence="5" id="KW-1185">Reference proteome</keyword>
<dbReference type="InterPro" id="IPR036388">
    <property type="entry name" value="WH-like_DNA-bd_sf"/>
</dbReference>
<evidence type="ECO:0000313" key="5">
    <source>
        <dbReference type="Proteomes" id="UP001500266"/>
    </source>
</evidence>
<evidence type="ECO:0000256" key="2">
    <source>
        <dbReference type="ARBA" id="ARBA00022840"/>
    </source>
</evidence>
<dbReference type="Pfam" id="PF00196">
    <property type="entry name" value="GerE"/>
    <property type="match status" value="1"/>
</dbReference>
<evidence type="ECO:0000313" key="4">
    <source>
        <dbReference type="EMBL" id="GAA4152225.1"/>
    </source>
</evidence>
<dbReference type="Gene3D" id="1.10.10.10">
    <property type="entry name" value="Winged helix-like DNA-binding domain superfamily/Winged helix DNA-binding domain"/>
    <property type="match status" value="1"/>
</dbReference>
<dbReference type="PANTHER" id="PTHR16305">
    <property type="entry name" value="TESTICULAR SOLUBLE ADENYLYL CYCLASE"/>
    <property type="match status" value="1"/>
</dbReference>
<feature type="domain" description="HTH luxR-type" evidence="3">
    <location>
        <begin position="895"/>
        <end position="960"/>
    </location>
</feature>
<dbReference type="InterPro" id="IPR027417">
    <property type="entry name" value="P-loop_NTPase"/>
</dbReference>
<keyword evidence="1" id="KW-0547">Nucleotide-binding</keyword>
<dbReference type="EMBL" id="BAABDO010000100">
    <property type="protein sequence ID" value="GAA4152225.1"/>
    <property type="molecule type" value="Genomic_DNA"/>
</dbReference>
<dbReference type="PRINTS" id="PR00038">
    <property type="entry name" value="HTHLUXR"/>
</dbReference>
<sequence>MLIGRRAELAALTGALDRAAAGTAATVLVGGDAGVGKTHLVGALARVVRDRGGAVLVGQCAELGESMPYLPLADALWRAARDPRQGEAVRAVLASRPVLERLLPDGDDRSGGTSELGQQQLFGATLGLLGELGRAGPVLLVLEDLHWADRSTRRLLTFLSRVLQHERVCLVGTYRTDDLHRRHPLRPVVAELLRLPDVSAVDLRPFAPDETAAFLSALSAGQAPPPDVVERVHARSEGNPFYAAELYAAARTGEELPARLADLLLARVERLGDDAQRVVRVAAVAGRRVGDELVRRVSGLGEAEVGAALREIVSHRLLVPDGADGYRFRHALLREAVYADLLPGERTRLHAAFAALLADDSGSAAELAYHSLAAHDLPVAFAASVRAGREAERVGAPAEALEHYDRALSLWDAVPGPETAAGTDRVRLALAAVRAYGRSGEARRAVSRLRRLLETADPADRRLGVLLRESLAHYLSDLDMGAESADTAREAVDMLPADPPTPERAAALAAYVRALLLKMDDHPRYRGHDDDLPTLAEEAIAAARATGAAGVEAGALVSLGLYREEREARLQTPDLFARARDLAVRAGDHQVALRAAFHHARARFDRGDLTGAAEATEEAVRFTLGSGLGRSYYGVILRCLRFLIHYTAGEWTHAARLAAGFGIRVTRPAEALLSAYALFLEVAQGGDSVTERMRWIEPLWGEDELLAYLSRGLAAEQALWDGDPAAALDHVTAVLDVLRPADTAAIRIAATGLWAHAALGSRSAADELLSRARTAASTTFDGRPRAWLGLEGRAWLARAEAEHARAHGANDPELWRRTVTAFEYGTPGGGFVYEVARSRWRLAEALAERGSRDEAAAEWRAAVAAAERLGARPLRKALADLGTRARLASASPAAASGPFATLTPREREVLRLVAEGYNNRRIAEALFISPKTASVHVSNILGKLGVTSRTQAAALAHREGLPTS</sequence>
<dbReference type="SUPFAM" id="SSF46894">
    <property type="entry name" value="C-terminal effector domain of the bipartite response regulators"/>
    <property type="match status" value="1"/>
</dbReference>
<dbReference type="Pfam" id="PF13191">
    <property type="entry name" value="AAA_16"/>
    <property type="match status" value="1"/>
</dbReference>
<organism evidence="4 5">
    <name type="scientific">Actinomadura keratinilytica</name>
    <dbReference type="NCBI Taxonomy" id="547461"/>
    <lineage>
        <taxon>Bacteria</taxon>
        <taxon>Bacillati</taxon>
        <taxon>Actinomycetota</taxon>
        <taxon>Actinomycetes</taxon>
        <taxon>Streptosporangiales</taxon>
        <taxon>Thermomonosporaceae</taxon>
        <taxon>Actinomadura</taxon>
    </lineage>
</organism>
<proteinExistence type="predicted"/>
<dbReference type="SUPFAM" id="SSF52540">
    <property type="entry name" value="P-loop containing nucleoside triphosphate hydrolases"/>
    <property type="match status" value="1"/>
</dbReference>